<evidence type="ECO:0000313" key="2">
    <source>
        <dbReference type="EMBL" id="KKN57359.1"/>
    </source>
</evidence>
<proteinExistence type="predicted"/>
<sequence>MTSLPPRPAFAAALILIVTAGAFAGSGPPWLITGGPAAASPAGGGGLHIAGNKQTGFNWTRKDGGGFRWDITNVGMVLDGTSDLYDGAMRLSIGPKSFTNSRPARLNAAGNEIEIGPWTNGPLRVWRRIYVDPDTGYCRWIDIFENQSDTPLELPVRYNVDFGGTLKHVISSSDKPLNSGDAWALVTQCEPTDRRMAVAHILASPESTIKPTLTSGGRKKDLITYTFALKLQPRQTSALCIVHVQRRALADARAIIDGYDLRQELDKIPPKLAAIIVNLSSSGATLAGIGLPRNRQHDLVVLPDKTRLKGTIRNELFQIETTYGTFDLPADRVIGFGIPDPNDPHVHLVLTDGQILGGRLLSGPVNLEQENGATRSIALDRLASAAFAISPEKPVRTPHTDPIVELRGGQRLTYGSQAPSLRFHSEYGPVDLPVAALTSLEFHTPDGGLHRAILANGTILSGLLADDELTLQLKLGRQLVLPVAMAKRLLFPVKPAADPALWQIHLHNENVLFGRVMDEQWTVQTPSGSVSVALAEVARLTRPQDRPTAAPTVTLQSGNALTGELTETVLHIELADGLVVPVFLGHVRQILAPRTPAPAPAPTTAPTSAPATRPATLPRPTTLDVYR</sequence>
<dbReference type="AlphaFoldDB" id="A0A0F9RRR1"/>
<evidence type="ECO:0000256" key="1">
    <source>
        <dbReference type="SAM" id="MobiDB-lite"/>
    </source>
</evidence>
<protein>
    <submittedName>
        <fullName evidence="2">Uncharacterized protein</fullName>
    </submittedName>
</protein>
<dbReference type="EMBL" id="LAZR01000807">
    <property type="protein sequence ID" value="KKN57359.1"/>
    <property type="molecule type" value="Genomic_DNA"/>
</dbReference>
<organism evidence="2">
    <name type="scientific">marine sediment metagenome</name>
    <dbReference type="NCBI Taxonomy" id="412755"/>
    <lineage>
        <taxon>unclassified sequences</taxon>
        <taxon>metagenomes</taxon>
        <taxon>ecological metagenomes</taxon>
    </lineage>
</organism>
<gene>
    <name evidence="2" type="ORF">LCGC14_0563020</name>
</gene>
<accession>A0A0F9RRR1</accession>
<name>A0A0F9RRR1_9ZZZZ</name>
<feature type="region of interest" description="Disordered" evidence="1">
    <location>
        <begin position="595"/>
        <end position="627"/>
    </location>
</feature>
<reference evidence="2" key="1">
    <citation type="journal article" date="2015" name="Nature">
        <title>Complex archaea that bridge the gap between prokaryotes and eukaryotes.</title>
        <authorList>
            <person name="Spang A."/>
            <person name="Saw J.H."/>
            <person name="Jorgensen S.L."/>
            <person name="Zaremba-Niedzwiedzka K."/>
            <person name="Martijn J."/>
            <person name="Lind A.E."/>
            <person name="van Eijk R."/>
            <person name="Schleper C."/>
            <person name="Guy L."/>
            <person name="Ettema T.J."/>
        </authorList>
    </citation>
    <scope>NUCLEOTIDE SEQUENCE</scope>
</reference>
<feature type="compositionally biased region" description="Low complexity" evidence="1">
    <location>
        <begin position="604"/>
        <end position="627"/>
    </location>
</feature>
<comment type="caution">
    <text evidence="2">The sequence shown here is derived from an EMBL/GenBank/DDBJ whole genome shotgun (WGS) entry which is preliminary data.</text>
</comment>